<name>A0A1M7P1Q5_9BACI</name>
<dbReference type="InterPro" id="IPR036374">
    <property type="entry name" value="OxRdtase_Mopterin-bd_sf"/>
</dbReference>
<dbReference type="Gene3D" id="3.90.420.10">
    <property type="entry name" value="Oxidoreductase, molybdopterin-binding domain"/>
    <property type="match status" value="1"/>
</dbReference>
<dbReference type="SUPFAM" id="SSF81342">
    <property type="entry name" value="Transmembrane di-heme cytochromes"/>
    <property type="match status" value="1"/>
</dbReference>
<dbReference type="SUPFAM" id="SSF56524">
    <property type="entry name" value="Oxidoreductase molybdopterin-binding domain"/>
    <property type="match status" value="1"/>
</dbReference>
<dbReference type="OrthoDB" id="9778777at2"/>
<feature type="transmembrane region" description="Helical" evidence="1">
    <location>
        <begin position="125"/>
        <end position="144"/>
    </location>
</feature>
<feature type="transmembrane region" description="Helical" evidence="1">
    <location>
        <begin position="183"/>
        <end position="204"/>
    </location>
</feature>
<feature type="transmembrane region" description="Helical" evidence="1">
    <location>
        <begin position="57"/>
        <end position="73"/>
    </location>
</feature>
<evidence type="ECO:0000313" key="3">
    <source>
        <dbReference type="EMBL" id="SHN10453.1"/>
    </source>
</evidence>
<dbReference type="InterPro" id="IPR000572">
    <property type="entry name" value="OxRdtase_Mopterin-bd_dom"/>
</dbReference>
<feature type="transmembrane region" description="Helical" evidence="1">
    <location>
        <begin position="93"/>
        <end position="113"/>
    </location>
</feature>
<keyword evidence="1" id="KW-1133">Transmembrane helix</keyword>
<keyword evidence="4" id="KW-1185">Reference proteome</keyword>
<dbReference type="RefSeq" id="WP_139251802.1">
    <property type="nucleotide sequence ID" value="NZ_FRCZ01000003.1"/>
</dbReference>
<sequence length="408" mass="48212">MNWRMFFKRDLKFRKRLVRLHHSNAILFFLLSITGLLLYSTYFRSIFPATRVWMKDAHIWIGFISVLPILFYLPKMGKHLLTLRKRKNHRINLYFIFVIIFTLIFSGLILTFQRHFPPLMSSYSLIIHDIATWIGLPYVIYHSVTRSLWYKRLLYPKEESTNEQDQEPTIIDKRNPLLKRRTFLRRLSGGIIAFFTIIIVGNWLKTYFPVNKSDLSGGNKMVPLPETDNKLLSSNGKQGEFRYYTITEMPTFTNENWSLTVDGLVDKKLEYNWEQFLKLERSSQLSDFHCITGWSVYDITWEGIPLKKLLEKAGVNQQAKYVKFYSGDGVYTDTLSLSEAMMEDMMVAVLMDGKLISQENGGPVRLITPRLYAYKSVKWLVQIELIEQEHIGYWEKRGYPQNAWVRKY</sequence>
<keyword evidence="1" id="KW-0812">Transmembrane</keyword>
<dbReference type="GO" id="GO:0016020">
    <property type="term" value="C:membrane"/>
    <property type="evidence" value="ECO:0007669"/>
    <property type="project" value="InterPro"/>
</dbReference>
<dbReference type="GO" id="GO:0022904">
    <property type="term" value="P:respiratory electron transport chain"/>
    <property type="evidence" value="ECO:0007669"/>
    <property type="project" value="InterPro"/>
</dbReference>
<feature type="transmembrane region" description="Helical" evidence="1">
    <location>
        <begin position="21"/>
        <end position="42"/>
    </location>
</feature>
<proteinExistence type="predicted"/>
<dbReference type="Pfam" id="PF00174">
    <property type="entry name" value="Oxidored_molyb"/>
    <property type="match status" value="1"/>
</dbReference>
<dbReference type="EMBL" id="FRCZ01000003">
    <property type="protein sequence ID" value="SHN10453.1"/>
    <property type="molecule type" value="Genomic_DNA"/>
</dbReference>
<organism evidence="3 4">
    <name type="scientific">Gracilibacillus kekensis</name>
    <dbReference type="NCBI Taxonomy" id="1027249"/>
    <lineage>
        <taxon>Bacteria</taxon>
        <taxon>Bacillati</taxon>
        <taxon>Bacillota</taxon>
        <taxon>Bacilli</taxon>
        <taxon>Bacillales</taxon>
        <taxon>Bacillaceae</taxon>
        <taxon>Gracilibacillus</taxon>
    </lineage>
</organism>
<dbReference type="PANTHER" id="PTHR43032">
    <property type="entry name" value="PROTEIN-METHIONINE-SULFOXIDE REDUCTASE"/>
    <property type="match status" value="1"/>
</dbReference>
<dbReference type="Proteomes" id="UP000184184">
    <property type="component" value="Unassembled WGS sequence"/>
</dbReference>
<dbReference type="InterPro" id="IPR016174">
    <property type="entry name" value="Di-haem_cyt_TM"/>
</dbReference>
<dbReference type="AlphaFoldDB" id="A0A1M7P1Q5"/>
<evidence type="ECO:0000256" key="1">
    <source>
        <dbReference type="SAM" id="Phobius"/>
    </source>
</evidence>
<dbReference type="PANTHER" id="PTHR43032:SF4">
    <property type="entry name" value="OXIDOREDUCTASE MOLYBDOPTERIN-BINDING DOMAIN-CONTAINING PROTEIN"/>
    <property type="match status" value="1"/>
</dbReference>
<gene>
    <name evidence="3" type="ORF">SAMN05216179_1906</name>
</gene>
<keyword evidence="1" id="KW-0472">Membrane</keyword>
<feature type="domain" description="Oxidoreductase molybdopterin-binding" evidence="2">
    <location>
        <begin position="249"/>
        <end position="394"/>
    </location>
</feature>
<reference evidence="3 4" key="1">
    <citation type="submission" date="2016-11" db="EMBL/GenBank/DDBJ databases">
        <authorList>
            <person name="Jaros S."/>
            <person name="Januszkiewicz K."/>
            <person name="Wedrychowicz H."/>
        </authorList>
    </citation>
    <scope>NUCLEOTIDE SEQUENCE [LARGE SCALE GENOMIC DNA]</scope>
    <source>
        <strain evidence="3 4">CGMCC 1.10681</strain>
    </source>
</reference>
<accession>A0A1M7P1Q5</accession>
<evidence type="ECO:0000259" key="2">
    <source>
        <dbReference type="Pfam" id="PF00174"/>
    </source>
</evidence>
<dbReference type="STRING" id="1027249.SAMN05216179_1906"/>
<evidence type="ECO:0000313" key="4">
    <source>
        <dbReference type="Proteomes" id="UP000184184"/>
    </source>
</evidence>
<protein>
    <submittedName>
        <fullName evidence="3">DMSO/TMAO reductase YedYZ, molybdopterin-dependent catalytic subunit</fullName>
    </submittedName>
</protein>